<protein>
    <recommendedName>
        <fullName evidence="2">EGF-like domain-containing protein</fullName>
    </recommendedName>
</protein>
<name>A0A8S3PP16_MYTED</name>
<feature type="transmembrane region" description="Helical" evidence="1">
    <location>
        <begin position="127"/>
        <end position="148"/>
    </location>
</feature>
<evidence type="ECO:0000313" key="4">
    <source>
        <dbReference type="Proteomes" id="UP000683360"/>
    </source>
</evidence>
<dbReference type="InterPro" id="IPR000742">
    <property type="entry name" value="EGF"/>
</dbReference>
<dbReference type="InterPro" id="IPR002049">
    <property type="entry name" value="LE_dom"/>
</dbReference>
<sequence length="237" mass="26337">MASVNHAQSELTGSHVRITVHLLIMVNSATLKCNCSLFQECHHIFGCVCPVGYTGNKCDQACPEGTFGENCAEKTVVVQYAQRVTILQAPVPVLNSRVNLKYQQERHLIQVISLVYTLVDDHSSHLITVYIGMAAALMVLVCIVASIVKIKQEVYRYLRSGKKNCPTMNLKRRKNIPKKSERNTRNVSVEAASNILETHAQPFLCELGDGYCEISEVSVSNHTCTRQNDVDQINSTS</sequence>
<dbReference type="PROSITE" id="PS00022">
    <property type="entry name" value="EGF_1"/>
    <property type="match status" value="1"/>
</dbReference>
<evidence type="ECO:0000313" key="3">
    <source>
        <dbReference type="EMBL" id="CAG2185407.1"/>
    </source>
</evidence>
<accession>A0A8S3PP16</accession>
<keyword evidence="1" id="KW-0472">Membrane</keyword>
<dbReference type="OrthoDB" id="18487at2759"/>
<comment type="caution">
    <text evidence="3">The sequence shown here is derived from an EMBL/GenBank/DDBJ whole genome shotgun (WGS) entry which is preliminary data.</text>
</comment>
<dbReference type="Gene3D" id="2.170.300.10">
    <property type="entry name" value="Tie2 ligand-binding domain superfamily"/>
    <property type="match status" value="1"/>
</dbReference>
<dbReference type="CDD" id="cd00055">
    <property type="entry name" value="EGF_Lam"/>
    <property type="match status" value="1"/>
</dbReference>
<keyword evidence="1" id="KW-1133">Transmembrane helix</keyword>
<keyword evidence="1" id="KW-0812">Transmembrane</keyword>
<dbReference type="AlphaFoldDB" id="A0A8S3PP16"/>
<keyword evidence="4" id="KW-1185">Reference proteome</keyword>
<proteinExistence type="predicted"/>
<reference evidence="3" key="1">
    <citation type="submission" date="2021-03" db="EMBL/GenBank/DDBJ databases">
        <authorList>
            <person name="Bekaert M."/>
        </authorList>
    </citation>
    <scope>NUCLEOTIDE SEQUENCE</scope>
</reference>
<dbReference type="Proteomes" id="UP000683360">
    <property type="component" value="Unassembled WGS sequence"/>
</dbReference>
<dbReference type="EMBL" id="CAJPWZ010000084">
    <property type="protein sequence ID" value="CAG2185407.1"/>
    <property type="molecule type" value="Genomic_DNA"/>
</dbReference>
<organism evidence="3 4">
    <name type="scientific">Mytilus edulis</name>
    <name type="common">Blue mussel</name>
    <dbReference type="NCBI Taxonomy" id="6550"/>
    <lineage>
        <taxon>Eukaryota</taxon>
        <taxon>Metazoa</taxon>
        <taxon>Spiralia</taxon>
        <taxon>Lophotrochozoa</taxon>
        <taxon>Mollusca</taxon>
        <taxon>Bivalvia</taxon>
        <taxon>Autobranchia</taxon>
        <taxon>Pteriomorphia</taxon>
        <taxon>Mytilida</taxon>
        <taxon>Mytiloidea</taxon>
        <taxon>Mytilidae</taxon>
        <taxon>Mytilinae</taxon>
        <taxon>Mytilus</taxon>
    </lineage>
</organism>
<gene>
    <name evidence="3" type="ORF">MEDL_975</name>
</gene>
<evidence type="ECO:0000259" key="2">
    <source>
        <dbReference type="PROSITE" id="PS00022"/>
    </source>
</evidence>
<feature type="domain" description="EGF-like" evidence="2">
    <location>
        <begin position="47"/>
        <end position="58"/>
    </location>
</feature>
<evidence type="ECO:0000256" key="1">
    <source>
        <dbReference type="SAM" id="Phobius"/>
    </source>
</evidence>